<evidence type="ECO:0000313" key="5">
    <source>
        <dbReference type="Proteomes" id="UP000092840"/>
    </source>
</evidence>
<dbReference type="EMBL" id="FLRA01000019">
    <property type="protein sequence ID" value="SBT18355.1"/>
    <property type="molecule type" value="Genomic_DNA"/>
</dbReference>
<keyword evidence="5" id="KW-1185">Reference proteome</keyword>
<evidence type="ECO:0000313" key="6">
    <source>
        <dbReference type="Proteomes" id="UP000092871"/>
    </source>
</evidence>
<organism evidence="3 6">
    <name type="scientific">Marinomonas gallaica</name>
    <dbReference type="NCBI Taxonomy" id="1806667"/>
    <lineage>
        <taxon>Bacteria</taxon>
        <taxon>Pseudomonadati</taxon>
        <taxon>Pseudomonadota</taxon>
        <taxon>Gammaproteobacteria</taxon>
        <taxon>Oceanospirillales</taxon>
        <taxon>Oceanospirillaceae</taxon>
        <taxon>Marinomonas</taxon>
    </lineage>
</organism>
<dbReference type="SUPFAM" id="SSF53474">
    <property type="entry name" value="alpha/beta-Hydrolases"/>
    <property type="match status" value="1"/>
</dbReference>
<dbReference type="RefSeq" id="WP_067037032.1">
    <property type="nucleotide sequence ID" value="NZ_FLRA01000019.1"/>
</dbReference>
<accession>A0A1C3JTC4</accession>
<feature type="domain" description="Serine aminopeptidase S33" evidence="2">
    <location>
        <begin position="76"/>
        <end position="202"/>
    </location>
</feature>
<dbReference type="Pfam" id="PF12146">
    <property type="entry name" value="Hydrolase_4"/>
    <property type="match status" value="1"/>
</dbReference>
<keyword evidence="1" id="KW-0732">Signal</keyword>
<gene>
    <name evidence="3" type="ORF">MGA5115_02482</name>
    <name evidence="4" type="ORF">MGA5116_00346</name>
</gene>
<reference evidence="3 6" key="1">
    <citation type="submission" date="2016-06" db="EMBL/GenBank/DDBJ databases">
        <authorList>
            <person name="Kjaerup R.B."/>
            <person name="Dalgaard T.S."/>
            <person name="Juul-Madsen H.R."/>
        </authorList>
    </citation>
    <scope>NUCLEOTIDE SEQUENCE [LARGE SCALE GENOMIC DNA]</scope>
    <source>
        <strain evidence="3 6">CECT 5115</strain>
    </source>
</reference>
<dbReference type="AlphaFoldDB" id="A0A1C3JTC4"/>
<sequence length="389" mass="43830">MRLHRFVMTFLLASISCCISANEWVQLKGEPFVEYRERLSHFITDRKALVDANKGAMEVEAVLPYERFPNKSCSGPKIGVLMFHGLSDSPFALRDSAQALSDSCFYTRVMILPGHGTKAEDLINVTRDDWRQAVANATEQFSQQVDVVYLAGFSTGGALVTEYAWNNPSVVEGVVLFSPLFKINSSIDWLAPLLSPFINWLDHHESDDYAKYASIPVPAIAEAYKLAKEVRQIVVDTPAKVPVFLALSEEDATVDSSVTLEVFNASFKGHPYSEMVLYSAIQQAAFDEQVEIINTDLPEQRIFGLAHMAVHGAPDNPYYGEQGKYRICSWYLGEESRYQECREAEHNWFGERSDKLSSLSDVAARLSWNPYFDDLMERVSAFVSKTREL</sequence>
<evidence type="ECO:0000256" key="1">
    <source>
        <dbReference type="SAM" id="SignalP"/>
    </source>
</evidence>
<protein>
    <submittedName>
        <fullName evidence="3">Thermostable monoacylglycerol lipase</fullName>
        <ecNumber evidence="3">3.1.1.23</ecNumber>
    </submittedName>
</protein>
<feature type="chain" id="PRO_5008677032" evidence="1">
    <location>
        <begin position="22"/>
        <end position="389"/>
    </location>
</feature>
<proteinExistence type="predicted"/>
<reference evidence="4 5" key="2">
    <citation type="submission" date="2016-06" db="EMBL/GenBank/DDBJ databases">
        <authorList>
            <person name="Rodrigo-Torres L."/>
            <person name="Arahal D.R."/>
        </authorList>
    </citation>
    <scope>NUCLEOTIDE SEQUENCE [LARGE SCALE GENOMIC DNA]</scope>
    <source>
        <strain evidence="4 5">CECT 5116</strain>
    </source>
</reference>
<dbReference type="PROSITE" id="PS51257">
    <property type="entry name" value="PROKAR_LIPOPROTEIN"/>
    <property type="match status" value="1"/>
</dbReference>
<dbReference type="EMBL" id="FLRB01000003">
    <property type="protein sequence ID" value="SBT19767.1"/>
    <property type="molecule type" value="Genomic_DNA"/>
</dbReference>
<dbReference type="GO" id="GO:0047372">
    <property type="term" value="F:monoacylglycerol lipase activity"/>
    <property type="evidence" value="ECO:0007669"/>
    <property type="project" value="UniProtKB-EC"/>
</dbReference>
<dbReference type="Proteomes" id="UP000092840">
    <property type="component" value="Unassembled WGS sequence"/>
</dbReference>
<evidence type="ECO:0000313" key="3">
    <source>
        <dbReference type="EMBL" id="SBT18355.1"/>
    </source>
</evidence>
<evidence type="ECO:0000313" key="4">
    <source>
        <dbReference type="EMBL" id="SBT19767.1"/>
    </source>
</evidence>
<dbReference type="Proteomes" id="UP000092871">
    <property type="component" value="Unassembled WGS sequence"/>
</dbReference>
<evidence type="ECO:0000259" key="2">
    <source>
        <dbReference type="Pfam" id="PF12146"/>
    </source>
</evidence>
<keyword evidence="3" id="KW-0378">Hydrolase</keyword>
<feature type="signal peptide" evidence="1">
    <location>
        <begin position="1"/>
        <end position="21"/>
    </location>
</feature>
<dbReference type="InterPro" id="IPR029058">
    <property type="entry name" value="AB_hydrolase_fold"/>
</dbReference>
<name>A0A1C3JTC4_9GAMM</name>
<dbReference type="InterPro" id="IPR022742">
    <property type="entry name" value="Hydrolase_4"/>
</dbReference>
<dbReference type="Gene3D" id="3.40.50.1820">
    <property type="entry name" value="alpha/beta hydrolase"/>
    <property type="match status" value="1"/>
</dbReference>
<dbReference type="OrthoDB" id="8476759at2"/>
<dbReference type="EC" id="3.1.1.23" evidence="3"/>
<dbReference type="ESTHER" id="9gamm-a0a1c3jtc4">
    <property type="family name" value="Bacterial_lip_FamI.8"/>
</dbReference>